<evidence type="ECO:0000313" key="2">
    <source>
        <dbReference type="EMBL" id="KKM80273.1"/>
    </source>
</evidence>
<keyword evidence="1" id="KW-1133">Transmembrane helix</keyword>
<feature type="transmembrane region" description="Helical" evidence="1">
    <location>
        <begin position="6"/>
        <end position="27"/>
    </location>
</feature>
<keyword evidence="1" id="KW-0812">Transmembrane</keyword>
<reference evidence="2" key="1">
    <citation type="journal article" date="2015" name="Nature">
        <title>Complex archaea that bridge the gap between prokaryotes and eukaryotes.</title>
        <authorList>
            <person name="Spang A."/>
            <person name="Saw J.H."/>
            <person name="Jorgensen S.L."/>
            <person name="Zaremba-Niedzwiedzka K."/>
            <person name="Martijn J."/>
            <person name="Lind A.E."/>
            <person name="van Eijk R."/>
            <person name="Schleper C."/>
            <person name="Guy L."/>
            <person name="Ettema T.J."/>
        </authorList>
    </citation>
    <scope>NUCLEOTIDE SEQUENCE</scope>
</reference>
<dbReference type="AlphaFoldDB" id="A0A0F9KED2"/>
<evidence type="ECO:0000256" key="1">
    <source>
        <dbReference type="SAM" id="Phobius"/>
    </source>
</evidence>
<keyword evidence="1" id="KW-0472">Membrane</keyword>
<comment type="caution">
    <text evidence="2">The sequence shown here is derived from an EMBL/GenBank/DDBJ whole genome shotgun (WGS) entry which is preliminary data.</text>
</comment>
<protein>
    <submittedName>
        <fullName evidence="2">Uncharacterized protein</fullName>
    </submittedName>
</protein>
<sequence length="61" mass="6576">MSFDNFLLGIALGSLGIVIAGFVGGYIKDEISRLWGWIVVFAGLELTTCTIIVMAVLLNRS</sequence>
<name>A0A0F9KED2_9ZZZZ</name>
<feature type="transmembrane region" description="Helical" evidence="1">
    <location>
        <begin position="34"/>
        <end position="58"/>
    </location>
</feature>
<accession>A0A0F9KED2</accession>
<proteinExistence type="predicted"/>
<dbReference type="EMBL" id="LAZR01008209">
    <property type="protein sequence ID" value="KKM80273.1"/>
    <property type="molecule type" value="Genomic_DNA"/>
</dbReference>
<organism evidence="2">
    <name type="scientific">marine sediment metagenome</name>
    <dbReference type="NCBI Taxonomy" id="412755"/>
    <lineage>
        <taxon>unclassified sequences</taxon>
        <taxon>metagenomes</taxon>
        <taxon>ecological metagenomes</taxon>
    </lineage>
</organism>
<gene>
    <name evidence="2" type="ORF">LCGC14_1341530</name>
</gene>